<dbReference type="PROSITE" id="PS51747">
    <property type="entry name" value="CYT_DCMP_DEAMINASES_2"/>
    <property type="match status" value="1"/>
</dbReference>
<feature type="binding site" evidence="15">
    <location>
        <position position="212"/>
    </location>
    <ligand>
        <name>substrate</name>
    </ligand>
</feature>
<dbReference type="CDD" id="cd01284">
    <property type="entry name" value="Riboflavin_deaminase-reductase"/>
    <property type="match status" value="1"/>
</dbReference>
<evidence type="ECO:0000313" key="19">
    <source>
        <dbReference type="Proteomes" id="UP000028702"/>
    </source>
</evidence>
<evidence type="ECO:0000259" key="17">
    <source>
        <dbReference type="PROSITE" id="PS51747"/>
    </source>
</evidence>
<comment type="function">
    <text evidence="1 13">Converts 2,5-diamino-6-(ribosylamino)-4(3h)-pyrimidinone 5'-phosphate into 5-amino-6-(ribosylamino)-2,4(1h,3h)-pyrimidinedione 5'-phosphate.</text>
</comment>
<dbReference type="InterPro" id="IPR004794">
    <property type="entry name" value="Eubact_RibD"/>
</dbReference>
<dbReference type="InterPro" id="IPR024072">
    <property type="entry name" value="DHFR-like_dom_sf"/>
</dbReference>
<dbReference type="PIRSF" id="PIRSF006769">
    <property type="entry name" value="RibD"/>
    <property type="match status" value="1"/>
</dbReference>
<dbReference type="GO" id="GO:0008835">
    <property type="term" value="F:diaminohydroxyphosphoribosylaminopyrimidine deaminase activity"/>
    <property type="evidence" value="ECO:0007669"/>
    <property type="project" value="UniProtKB-EC"/>
</dbReference>
<dbReference type="EC" id="1.1.1.193" evidence="13"/>
<feature type="binding site" evidence="16">
    <location>
        <position position="80"/>
    </location>
    <ligand>
        <name>Zn(2+)</name>
        <dbReference type="ChEBI" id="CHEBI:29105"/>
        <note>catalytic</note>
    </ligand>
</feature>
<keyword evidence="11 13" id="KW-0560">Oxidoreductase</keyword>
<evidence type="ECO:0000256" key="6">
    <source>
        <dbReference type="ARBA" id="ARBA00022619"/>
    </source>
</evidence>
<dbReference type="EC" id="3.5.4.26" evidence="13"/>
<keyword evidence="9 13" id="KW-0862">Zinc</keyword>
<feature type="binding site" evidence="15">
    <location>
        <position position="301"/>
    </location>
    <ligand>
        <name>substrate</name>
    </ligand>
</feature>
<comment type="pathway">
    <text evidence="3 13">Cofactor biosynthesis; riboflavin biosynthesis; 5-amino-6-(D-ribitylamino)uracil from GTP: step 3/4.</text>
</comment>
<feature type="binding site" evidence="16">
    <location>
        <position position="55"/>
    </location>
    <ligand>
        <name>Zn(2+)</name>
        <dbReference type="ChEBI" id="CHEBI:29105"/>
        <note>catalytic</note>
    </ligand>
</feature>
<sequence>MSGPDDIRYMKLALHLAQRGLGRVAPNPAVGCVLVAPESGRILARGWTQPGGRPHAEVHALNKIGGKAKGATAYVTLEPCAHHGKTPPCAEALIEAGVTRVVSAMTDPDPRVSGKGHEMLRKAGIEVVEGVLEEDAYHLNEGFVLKVREGRPLVMLKLASSLDGRTATHDGESQWITGEAARNRGHLMRAEADAIMIGSATAIVDDPTLTCRLPGLGQHSPVRIVADGRLRMQLTSKLVQSAAKVPLWILTLPDGDEDRRAAFLDCGAELIEVPRGQGGLMDMKAALQEIGARGITRLMVEGGSRLASSLVQAGLVDRIDWFQAPKLIGGDGYPALAALGVQKMDEAPVLERRQVLALGEDSLQRFSFRRQE</sequence>
<dbReference type="NCBIfam" id="TIGR00227">
    <property type="entry name" value="ribD_Cterm"/>
    <property type="match status" value="1"/>
</dbReference>
<evidence type="ECO:0000256" key="4">
    <source>
        <dbReference type="ARBA" id="ARBA00005259"/>
    </source>
</evidence>
<proteinExistence type="inferred from homology"/>
<feature type="binding site" evidence="15">
    <location>
        <position position="159"/>
    </location>
    <ligand>
        <name>NADP(+)</name>
        <dbReference type="ChEBI" id="CHEBI:58349"/>
    </ligand>
</feature>
<dbReference type="Gene3D" id="3.40.140.10">
    <property type="entry name" value="Cytidine Deaminase, domain 2"/>
    <property type="match status" value="1"/>
</dbReference>
<protein>
    <recommendedName>
        <fullName evidence="13">Riboflavin biosynthesis protein RibD</fullName>
    </recommendedName>
    <domain>
        <recommendedName>
            <fullName evidence="13">Diaminohydroxyphosphoribosylaminopyrimidine deaminase</fullName>
            <shortName evidence="13">DRAP deaminase</shortName>
            <ecNumber evidence="13">3.5.4.26</ecNumber>
        </recommendedName>
        <alternativeName>
            <fullName evidence="13">Riboflavin-specific deaminase</fullName>
        </alternativeName>
    </domain>
    <domain>
        <recommendedName>
            <fullName evidence="13">5-amino-6-(5-phosphoribosylamino)uracil reductase</fullName>
            <ecNumber evidence="13">1.1.1.193</ecNumber>
        </recommendedName>
        <alternativeName>
            <fullName evidence="13">HTP reductase</fullName>
        </alternativeName>
    </domain>
</protein>
<keyword evidence="8 13" id="KW-0378">Hydrolase</keyword>
<comment type="caution">
    <text evidence="18">The sequence shown here is derived from an EMBL/GenBank/DDBJ whole genome shotgun (WGS) entry which is preliminary data.</text>
</comment>
<dbReference type="PANTHER" id="PTHR38011:SF7">
    <property type="entry name" value="2,5-DIAMINO-6-RIBOSYLAMINO-4(3H)-PYRIMIDINONE 5'-PHOSPHATE REDUCTASE"/>
    <property type="match status" value="1"/>
</dbReference>
<keyword evidence="19" id="KW-1185">Reference proteome</keyword>
<dbReference type="SUPFAM" id="SSF53927">
    <property type="entry name" value="Cytidine deaminase-like"/>
    <property type="match status" value="1"/>
</dbReference>
<feature type="binding site" evidence="15">
    <location>
        <position position="201"/>
    </location>
    <ligand>
        <name>NADP(+)</name>
        <dbReference type="ChEBI" id="CHEBI:58349"/>
    </ligand>
</feature>
<evidence type="ECO:0000256" key="2">
    <source>
        <dbReference type="ARBA" id="ARBA00004882"/>
    </source>
</evidence>
<comment type="cofactor">
    <cofactor evidence="13 16">
        <name>Zn(2+)</name>
        <dbReference type="ChEBI" id="CHEBI:29105"/>
    </cofactor>
    <text evidence="13 16">Binds 1 zinc ion.</text>
</comment>
<keyword evidence="7 13" id="KW-0479">Metal-binding</keyword>
<comment type="similarity">
    <text evidence="4 13">In the N-terminal section; belongs to the cytidine and deoxycytidylate deaminase family.</text>
</comment>
<keyword evidence="10 13" id="KW-0521">NADP</keyword>
<dbReference type="GO" id="GO:0050661">
    <property type="term" value="F:NADP binding"/>
    <property type="evidence" value="ECO:0007669"/>
    <property type="project" value="InterPro"/>
</dbReference>
<evidence type="ECO:0000256" key="8">
    <source>
        <dbReference type="ARBA" id="ARBA00022801"/>
    </source>
</evidence>
<feature type="binding site" evidence="15">
    <location>
        <position position="189"/>
    </location>
    <ligand>
        <name>substrate</name>
    </ligand>
</feature>
<dbReference type="InterPro" id="IPR016192">
    <property type="entry name" value="APOBEC/CMP_deaminase_Zn-bd"/>
</dbReference>
<evidence type="ECO:0000256" key="3">
    <source>
        <dbReference type="ARBA" id="ARBA00004910"/>
    </source>
</evidence>
<dbReference type="GO" id="GO:0008270">
    <property type="term" value="F:zinc ion binding"/>
    <property type="evidence" value="ECO:0007669"/>
    <property type="project" value="InterPro"/>
</dbReference>
<dbReference type="GO" id="GO:0008703">
    <property type="term" value="F:5-amino-6-(5-phosphoribosylamino)uracil reductase activity"/>
    <property type="evidence" value="ECO:0007669"/>
    <property type="project" value="UniProtKB-EC"/>
</dbReference>
<evidence type="ECO:0000256" key="10">
    <source>
        <dbReference type="ARBA" id="ARBA00022857"/>
    </source>
</evidence>
<dbReference type="NCBIfam" id="TIGR00326">
    <property type="entry name" value="eubact_ribD"/>
    <property type="match status" value="1"/>
</dbReference>
<dbReference type="InterPro" id="IPR016193">
    <property type="entry name" value="Cytidine_deaminase-like"/>
</dbReference>
<feature type="binding site" evidence="15">
    <location>
        <position position="175"/>
    </location>
    <ligand>
        <name>NADP(+)</name>
        <dbReference type="ChEBI" id="CHEBI:58349"/>
    </ligand>
</feature>
<reference evidence="18 19" key="1">
    <citation type="submission" date="2014-07" db="EMBL/GenBank/DDBJ databases">
        <title>Tepidicaulis marinum gen. nov., sp. nov., a novel marine bacterium denitrifying nitrate to nitrous oxide strictly under microaerobic conditions.</title>
        <authorList>
            <person name="Takeuchi M."/>
            <person name="Yamagishi T."/>
            <person name="Kamagata Y."/>
            <person name="Oshima K."/>
            <person name="Hattori M."/>
            <person name="Katayama T."/>
            <person name="Hanada S."/>
            <person name="Tamaki H."/>
            <person name="Marumo K."/>
            <person name="Maeda H."/>
            <person name="Nedachi M."/>
            <person name="Iwasaki W."/>
            <person name="Suwa Y."/>
            <person name="Sakata S."/>
        </authorList>
    </citation>
    <scope>NUCLEOTIDE SEQUENCE [LARGE SCALE GENOMIC DNA]</scope>
    <source>
        <strain evidence="18 19">MA2</strain>
    </source>
</reference>
<evidence type="ECO:0000256" key="13">
    <source>
        <dbReference type="PIRNR" id="PIRNR006769"/>
    </source>
</evidence>
<dbReference type="RefSeq" id="WP_052379159.1">
    <property type="nucleotide sequence ID" value="NZ_BBIO01000002.1"/>
</dbReference>
<evidence type="ECO:0000313" key="18">
    <source>
        <dbReference type="EMBL" id="GAK44114.1"/>
    </source>
</evidence>
<keyword evidence="12" id="KW-0511">Multifunctional enzyme</keyword>
<dbReference type="PROSITE" id="PS00903">
    <property type="entry name" value="CYT_DCMP_DEAMINASES_1"/>
    <property type="match status" value="1"/>
</dbReference>
<dbReference type="InterPro" id="IPR050765">
    <property type="entry name" value="Riboflavin_Biosynth_HTPR"/>
</dbReference>
<evidence type="ECO:0000256" key="16">
    <source>
        <dbReference type="PIRSR" id="PIRSR006769-3"/>
    </source>
</evidence>
<comment type="pathway">
    <text evidence="2 13">Cofactor biosynthesis; riboflavin biosynthesis; 5-amino-6-(D-ribitylamino)uracil from GTP: step 2/4.</text>
</comment>
<gene>
    <name evidence="18" type="ORF">M2A_0613</name>
</gene>
<dbReference type="EMBL" id="BBIO01000002">
    <property type="protein sequence ID" value="GAK44114.1"/>
    <property type="molecule type" value="Genomic_DNA"/>
</dbReference>
<evidence type="ECO:0000256" key="5">
    <source>
        <dbReference type="ARBA" id="ARBA00007417"/>
    </source>
</evidence>
<evidence type="ECO:0000256" key="7">
    <source>
        <dbReference type="ARBA" id="ARBA00022723"/>
    </source>
</evidence>
<feature type="binding site" evidence="15">
    <location>
        <position position="173"/>
    </location>
    <ligand>
        <name>substrate</name>
    </ligand>
</feature>
<feature type="binding site" evidence="16">
    <location>
        <position position="89"/>
    </location>
    <ligand>
        <name>Zn(2+)</name>
        <dbReference type="ChEBI" id="CHEBI:29105"/>
        <note>catalytic</note>
    </ligand>
</feature>
<keyword evidence="6 13" id="KW-0686">Riboflavin biosynthesis</keyword>
<evidence type="ECO:0000256" key="9">
    <source>
        <dbReference type="ARBA" id="ARBA00022833"/>
    </source>
</evidence>
<dbReference type="STRING" id="1333998.M2A_0613"/>
<evidence type="ECO:0000256" key="1">
    <source>
        <dbReference type="ARBA" id="ARBA00002151"/>
    </source>
</evidence>
<feature type="binding site" evidence="15">
    <location>
        <position position="209"/>
    </location>
    <ligand>
        <name>substrate</name>
    </ligand>
</feature>
<evidence type="ECO:0000256" key="14">
    <source>
        <dbReference type="PIRSR" id="PIRSR006769-1"/>
    </source>
</evidence>
<name>A0A081B7U6_9HYPH</name>
<dbReference type="SUPFAM" id="SSF53597">
    <property type="entry name" value="Dihydrofolate reductase-like"/>
    <property type="match status" value="1"/>
</dbReference>
<dbReference type="PANTHER" id="PTHR38011">
    <property type="entry name" value="DIHYDROFOLATE REDUCTASE FAMILY PROTEIN (AFU_ORTHOLOGUE AFUA_8G06820)"/>
    <property type="match status" value="1"/>
</dbReference>
<dbReference type="Pfam" id="PF00383">
    <property type="entry name" value="dCMP_cyt_deam_1"/>
    <property type="match status" value="1"/>
</dbReference>
<dbReference type="Pfam" id="PF01872">
    <property type="entry name" value="RibD_C"/>
    <property type="match status" value="1"/>
</dbReference>
<organism evidence="18 19">
    <name type="scientific">Tepidicaulis marinus</name>
    <dbReference type="NCBI Taxonomy" id="1333998"/>
    <lineage>
        <taxon>Bacteria</taxon>
        <taxon>Pseudomonadati</taxon>
        <taxon>Pseudomonadota</taxon>
        <taxon>Alphaproteobacteria</taxon>
        <taxon>Hyphomicrobiales</taxon>
        <taxon>Parvibaculaceae</taxon>
        <taxon>Tepidicaulis</taxon>
    </lineage>
</organism>
<dbReference type="InterPro" id="IPR011549">
    <property type="entry name" value="RibD_C"/>
</dbReference>
<evidence type="ECO:0000256" key="11">
    <source>
        <dbReference type="ARBA" id="ARBA00023002"/>
    </source>
</evidence>
<dbReference type="InterPro" id="IPR002734">
    <property type="entry name" value="RibDG_C"/>
</dbReference>
<evidence type="ECO:0000256" key="12">
    <source>
        <dbReference type="ARBA" id="ARBA00023268"/>
    </source>
</evidence>
<dbReference type="InterPro" id="IPR002125">
    <property type="entry name" value="CMP_dCMP_dom"/>
</dbReference>
<evidence type="ECO:0000256" key="15">
    <source>
        <dbReference type="PIRSR" id="PIRSR006769-2"/>
    </source>
</evidence>
<dbReference type="UniPathway" id="UPA00275">
    <property type="reaction ID" value="UER00401"/>
</dbReference>
<dbReference type="GO" id="GO:0009231">
    <property type="term" value="P:riboflavin biosynthetic process"/>
    <property type="evidence" value="ECO:0007669"/>
    <property type="project" value="UniProtKB-UniPathway"/>
</dbReference>
<feature type="domain" description="CMP/dCMP-type deaminase" evidence="17">
    <location>
        <begin position="4"/>
        <end position="127"/>
    </location>
</feature>
<dbReference type="eggNOG" id="COG0117">
    <property type="taxonomic scope" value="Bacteria"/>
</dbReference>
<dbReference type="eggNOG" id="COG1985">
    <property type="taxonomic scope" value="Bacteria"/>
</dbReference>
<dbReference type="Gene3D" id="3.40.430.10">
    <property type="entry name" value="Dihydrofolate Reductase, subunit A"/>
    <property type="match status" value="1"/>
</dbReference>
<feature type="binding site" evidence="15">
    <location>
        <position position="205"/>
    </location>
    <ligand>
        <name>NADP(+)</name>
        <dbReference type="ChEBI" id="CHEBI:58349"/>
    </ligand>
</feature>
<dbReference type="Proteomes" id="UP000028702">
    <property type="component" value="Unassembled WGS sequence"/>
</dbReference>
<feature type="binding site" evidence="15">
    <location>
        <begin position="303"/>
        <end position="309"/>
    </location>
    <ligand>
        <name>NADP(+)</name>
        <dbReference type="ChEBI" id="CHEBI:58349"/>
    </ligand>
</feature>
<comment type="catalytic activity">
    <reaction evidence="13">
        <text>2,5-diamino-6-hydroxy-4-(5-phosphoribosylamino)-pyrimidine + H2O + H(+) = 5-amino-6-(5-phospho-D-ribosylamino)uracil + NH4(+)</text>
        <dbReference type="Rhea" id="RHEA:21868"/>
        <dbReference type="ChEBI" id="CHEBI:15377"/>
        <dbReference type="ChEBI" id="CHEBI:15378"/>
        <dbReference type="ChEBI" id="CHEBI:28938"/>
        <dbReference type="ChEBI" id="CHEBI:58453"/>
        <dbReference type="ChEBI" id="CHEBI:58614"/>
        <dbReference type="EC" id="3.5.4.26"/>
    </reaction>
</comment>
<comment type="similarity">
    <text evidence="5 13">In the C-terminal section; belongs to the HTP reductase family.</text>
</comment>
<feature type="active site" description="Proton donor" evidence="14">
    <location>
        <position position="57"/>
    </location>
</feature>
<dbReference type="AlphaFoldDB" id="A0A081B7U6"/>
<comment type="catalytic activity">
    <reaction evidence="13">
        <text>5-amino-6-(5-phospho-D-ribitylamino)uracil + NADP(+) = 5-amino-6-(5-phospho-D-ribosylamino)uracil + NADPH + H(+)</text>
        <dbReference type="Rhea" id="RHEA:17845"/>
        <dbReference type="ChEBI" id="CHEBI:15378"/>
        <dbReference type="ChEBI" id="CHEBI:57783"/>
        <dbReference type="ChEBI" id="CHEBI:58349"/>
        <dbReference type="ChEBI" id="CHEBI:58421"/>
        <dbReference type="ChEBI" id="CHEBI:58453"/>
        <dbReference type="EC" id="1.1.1.193"/>
    </reaction>
</comment>
<accession>A0A081B7U6</accession>
<dbReference type="FunFam" id="3.40.140.10:FF:000025">
    <property type="entry name" value="Riboflavin biosynthesis protein RibD"/>
    <property type="match status" value="1"/>
</dbReference>